<dbReference type="PANTHER" id="PTHR30472">
    <property type="entry name" value="FERRIC ENTEROBACTIN TRANSPORT SYSTEM PERMEASE PROTEIN"/>
    <property type="match status" value="1"/>
</dbReference>
<keyword evidence="5 8" id="KW-0812">Transmembrane</keyword>
<keyword evidence="6 8" id="KW-1133">Transmembrane helix</keyword>
<dbReference type="Pfam" id="PF01032">
    <property type="entry name" value="FecCD"/>
    <property type="match status" value="1"/>
</dbReference>
<comment type="subcellular location">
    <subcellularLocation>
        <location evidence="1">Cell membrane</location>
        <topology evidence="1">Multi-pass membrane protein</topology>
    </subcellularLocation>
</comment>
<evidence type="ECO:0000256" key="6">
    <source>
        <dbReference type="ARBA" id="ARBA00022989"/>
    </source>
</evidence>
<feature type="transmembrane region" description="Helical" evidence="8">
    <location>
        <begin position="208"/>
        <end position="228"/>
    </location>
</feature>
<dbReference type="Proteomes" id="UP001241472">
    <property type="component" value="Unassembled WGS sequence"/>
</dbReference>
<comment type="caution">
    <text evidence="9">The sequence shown here is derived from an EMBL/GenBank/DDBJ whole genome shotgun (WGS) entry which is preliminary data.</text>
</comment>
<feature type="transmembrane region" description="Helical" evidence="8">
    <location>
        <begin position="249"/>
        <end position="276"/>
    </location>
</feature>
<dbReference type="PANTHER" id="PTHR30472:SF37">
    <property type="entry name" value="FE(3+) DICITRATE TRANSPORT SYSTEM PERMEASE PROTEIN FECD-RELATED"/>
    <property type="match status" value="1"/>
</dbReference>
<feature type="transmembrane region" description="Helical" evidence="8">
    <location>
        <begin position="313"/>
        <end position="337"/>
    </location>
</feature>
<sequence length="344" mass="35470">MRRQFTLRLGSAIHLPIDLRPALVLAALSILLCISTLHALQLGSTALSMDDVIRWLMPWQDADAETSAIMLLRWPRVTVAILAGAMIATSGYLLQVVSRNGLADPGLLGISQGGMAAVVIGAAVFGLPPAWLAWASLAGGFATALIVMTLAWRLSSSTGLILVGLAVGIVLGAAIEIIMVRGGILQFARWLAWSHGSLTSVSAGNAGMVALWAAVLLPLSLIASGQMMPLLLGHEQAAGIGASPRRLSLLLTLMAAALVAPIVAAVGPISFLGLIAGHIARALVGERPVAVMPVAMLCGALILQIADTVGRTLFLPVIVPAGILVSIAGVLAFLIAARLSRSSR</sequence>
<evidence type="ECO:0000256" key="2">
    <source>
        <dbReference type="ARBA" id="ARBA00007935"/>
    </source>
</evidence>
<keyword evidence="7 8" id="KW-0472">Membrane</keyword>
<evidence type="ECO:0000313" key="9">
    <source>
        <dbReference type="EMBL" id="MDP9835490.1"/>
    </source>
</evidence>
<keyword evidence="3" id="KW-0813">Transport</keyword>
<dbReference type="CDD" id="cd06550">
    <property type="entry name" value="TM_ABC_iron-siderophores_like"/>
    <property type="match status" value="1"/>
</dbReference>
<feature type="transmembrane region" description="Helical" evidence="8">
    <location>
        <begin position="159"/>
        <end position="188"/>
    </location>
</feature>
<dbReference type="InterPro" id="IPR000522">
    <property type="entry name" value="ABC_transptr_permease_BtuC"/>
</dbReference>
<name>A0ABT9PMQ1_9HYPH</name>
<dbReference type="SUPFAM" id="SSF81345">
    <property type="entry name" value="ABC transporter involved in vitamin B12 uptake, BtuC"/>
    <property type="match status" value="1"/>
</dbReference>
<dbReference type="Gene3D" id="1.10.3470.10">
    <property type="entry name" value="ABC transporter involved in vitamin B12 uptake, BtuC"/>
    <property type="match status" value="1"/>
</dbReference>
<keyword evidence="10" id="KW-1185">Reference proteome</keyword>
<comment type="similarity">
    <text evidence="2">Belongs to the binding-protein-dependent transport system permease family. FecCD subfamily.</text>
</comment>
<evidence type="ECO:0000313" key="10">
    <source>
        <dbReference type="Proteomes" id="UP001241472"/>
    </source>
</evidence>
<feature type="transmembrane region" description="Helical" evidence="8">
    <location>
        <begin position="131"/>
        <end position="152"/>
    </location>
</feature>
<feature type="transmembrane region" description="Helical" evidence="8">
    <location>
        <begin position="106"/>
        <end position="125"/>
    </location>
</feature>
<gene>
    <name evidence="9" type="ORF">J2T09_000231</name>
</gene>
<evidence type="ECO:0000256" key="5">
    <source>
        <dbReference type="ARBA" id="ARBA00022692"/>
    </source>
</evidence>
<evidence type="ECO:0000256" key="3">
    <source>
        <dbReference type="ARBA" id="ARBA00022448"/>
    </source>
</evidence>
<dbReference type="RefSeq" id="WP_306830181.1">
    <property type="nucleotide sequence ID" value="NZ_JAUSRF010000001.1"/>
</dbReference>
<dbReference type="EMBL" id="JAUSRF010000001">
    <property type="protein sequence ID" value="MDP9835490.1"/>
    <property type="molecule type" value="Genomic_DNA"/>
</dbReference>
<feature type="transmembrane region" description="Helical" evidence="8">
    <location>
        <begin position="74"/>
        <end position="94"/>
    </location>
</feature>
<organism evidence="9 10">
    <name type="scientific">Neorhizobium huautlense</name>
    <dbReference type="NCBI Taxonomy" id="67774"/>
    <lineage>
        <taxon>Bacteria</taxon>
        <taxon>Pseudomonadati</taxon>
        <taxon>Pseudomonadota</taxon>
        <taxon>Alphaproteobacteria</taxon>
        <taxon>Hyphomicrobiales</taxon>
        <taxon>Rhizobiaceae</taxon>
        <taxon>Rhizobium/Agrobacterium group</taxon>
        <taxon>Neorhizobium</taxon>
    </lineage>
</organism>
<reference evidence="9 10" key="1">
    <citation type="submission" date="2023-07" db="EMBL/GenBank/DDBJ databases">
        <title>Sorghum-associated microbial communities from plants grown in Nebraska, USA.</title>
        <authorList>
            <person name="Schachtman D."/>
        </authorList>
    </citation>
    <scope>NUCLEOTIDE SEQUENCE [LARGE SCALE GENOMIC DNA]</scope>
    <source>
        <strain evidence="9 10">DS1307</strain>
    </source>
</reference>
<dbReference type="InterPro" id="IPR037294">
    <property type="entry name" value="ABC_BtuC-like"/>
</dbReference>
<feature type="transmembrane region" description="Helical" evidence="8">
    <location>
        <begin position="288"/>
        <end position="306"/>
    </location>
</feature>
<evidence type="ECO:0000256" key="1">
    <source>
        <dbReference type="ARBA" id="ARBA00004651"/>
    </source>
</evidence>
<proteinExistence type="inferred from homology"/>
<feature type="transmembrane region" description="Helical" evidence="8">
    <location>
        <begin position="21"/>
        <end position="40"/>
    </location>
</feature>
<evidence type="ECO:0000256" key="4">
    <source>
        <dbReference type="ARBA" id="ARBA00022475"/>
    </source>
</evidence>
<keyword evidence="4" id="KW-1003">Cell membrane</keyword>
<accession>A0ABT9PMQ1</accession>
<evidence type="ECO:0000256" key="7">
    <source>
        <dbReference type="ARBA" id="ARBA00023136"/>
    </source>
</evidence>
<evidence type="ECO:0000256" key="8">
    <source>
        <dbReference type="SAM" id="Phobius"/>
    </source>
</evidence>
<protein>
    <submittedName>
        <fullName evidence="9">Iron complex transport system permease protein</fullName>
    </submittedName>
</protein>